<gene>
    <name evidence="1" type="ORF">HPB50_026247</name>
</gene>
<protein>
    <submittedName>
        <fullName evidence="1">Uncharacterized protein</fullName>
    </submittedName>
</protein>
<dbReference type="EMBL" id="CM023485">
    <property type="protein sequence ID" value="KAH6931643.1"/>
    <property type="molecule type" value="Genomic_DNA"/>
</dbReference>
<evidence type="ECO:0000313" key="2">
    <source>
        <dbReference type="Proteomes" id="UP000821845"/>
    </source>
</evidence>
<proteinExistence type="predicted"/>
<evidence type="ECO:0000313" key="1">
    <source>
        <dbReference type="EMBL" id="KAH6931643.1"/>
    </source>
</evidence>
<name>A0ACB7SA59_HYAAI</name>
<comment type="caution">
    <text evidence="1">The sequence shown here is derived from an EMBL/GenBank/DDBJ whole genome shotgun (WGS) entry which is preliminary data.</text>
</comment>
<organism evidence="1 2">
    <name type="scientific">Hyalomma asiaticum</name>
    <name type="common">Tick</name>
    <dbReference type="NCBI Taxonomy" id="266040"/>
    <lineage>
        <taxon>Eukaryota</taxon>
        <taxon>Metazoa</taxon>
        <taxon>Ecdysozoa</taxon>
        <taxon>Arthropoda</taxon>
        <taxon>Chelicerata</taxon>
        <taxon>Arachnida</taxon>
        <taxon>Acari</taxon>
        <taxon>Parasitiformes</taxon>
        <taxon>Ixodida</taxon>
        <taxon>Ixodoidea</taxon>
        <taxon>Ixodidae</taxon>
        <taxon>Hyalomminae</taxon>
        <taxon>Hyalomma</taxon>
    </lineage>
</organism>
<sequence>MDLQNGKRRTEALEDVMRKAAAKPREACHSDARYTVHAVAPLTIAAADVSLSRDTILIAETDRDRISVNIDERRVWYRDPPADDTRQELGAKATTRDTGSQQPIQERSTAKHAIDARKAAPE</sequence>
<accession>A0ACB7SA59</accession>
<keyword evidence="2" id="KW-1185">Reference proteome</keyword>
<dbReference type="Proteomes" id="UP000821845">
    <property type="component" value="Chromosome 5"/>
</dbReference>
<reference evidence="1" key="1">
    <citation type="submission" date="2020-05" db="EMBL/GenBank/DDBJ databases">
        <title>Large-scale comparative analyses of tick genomes elucidate their genetic diversity and vector capacities.</title>
        <authorList>
            <person name="Jia N."/>
            <person name="Wang J."/>
            <person name="Shi W."/>
            <person name="Du L."/>
            <person name="Sun Y."/>
            <person name="Zhan W."/>
            <person name="Jiang J."/>
            <person name="Wang Q."/>
            <person name="Zhang B."/>
            <person name="Ji P."/>
            <person name="Sakyi L.B."/>
            <person name="Cui X."/>
            <person name="Yuan T."/>
            <person name="Jiang B."/>
            <person name="Yang W."/>
            <person name="Lam T.T.-Y."/>
            <person name="Chang Q."/>
            <person name="Ding S."/>
            <person name="Wang X."/>
            <person name="Zhu J."/>
            <person name="Ruan X."/>
            <person name="Zhao L."/>
            <person name="Wei J."/>
            <person name="Que T."/>
            <person name="Du C."/>
            <person name="Cheng J."/>
            <person name="Dai P."/>
            <person name="Han X."/>
            <person name="Huang E."/>
            <person name="Gao Y."/>
            <person name="Liu J."/>
            <person name="Shao H."/>
            <person name="Ye R."/>
            <person name="Li L."/>
            <person name="Wei W."/>
            <person name="Wang X."/>
            <person name="Wang C."/>
            <person name="Yang T."/>
            <person name="Huo Q."/>
            <person name="Li W."/>
            <person name="Guo W."/>
            <person name="Chen H."/>
            <person name="Zhou L."/>
            <person name="Ni X."/>
            <person name="Tian J."/>
            <person name="Zhou Y."/>
            <person name="Sheng Y."/>
            <person name="Liu T."/>
            <person name="Pan Y."/>
            <person name="Xia L."/>
            <person name="Li J."/>
            <person name="Zhao F."/>
            <person name="Cao W."/>
        </authorList>
    </citation>
    <scope>NUCLEOTIDE SEQUENCE</scope>
    <source>
        <strain evidence="1">Hyas-2018</strain>
    </source>
</reference>